<evidence type="ECO:0000313" key="2">
    <source>
        <dbReference type="EMBL" id="ALN83149.1"/>
    </source>
</evidence>
<evidence type="ECO:0000313" key="3">
    <source>
        <dbReference type="Proteomes" id="UP000060787"/>
    </source>
</evidence>
<proteinExistence type="predicted"/>
<reference evidence="2 3" key="1">
    <citation type="journal article" date="2015" name="BMC Genomics">
        <title>Comparative genomics and metabolic profiling of the genus Lysobacter.</title>
        <authorList>
            <person name="de Bruijn I."/>
            <person name="Cheng X."/>
            <person name="de Jager V."/>
            <person name="Exposito R.G."/>
            <person name="Watrous J."/>
            <person name="Patel N."/>
            <person name="Postma J."/>
            <person name="Dorrestein P.C."/>
            <person name="Kobayashi D."/>
            <person name="Raaijmakers J.M."/>
        </authorList>
    </citation>
    <scope>NUCLEOTIDE SEQUENCE [LARGE SCALE GENOMIC DNA]</scope>
    <source>
        <strain evidence="2 3">76</strain>
    </source>
</reference>
<accession>A0A0S2DRV8</accession>
<keyword evidence="3" id="KW-1185">Reference proteome</keyword>
<dbReference type="EMBL" id="CP011129">
    <property type="protein sequence ID" value="ALN83149.1"/>
    <property type="molecule type" value="Genomic_DNA"/>
</dbReference>
<name>A0A0S2DRV8_LYSAN</name>
<dbReference type="Proteomes" id="UP000060787">
    <property type="component" value="Chromosome"/>
</dbReference>
<dbReference type="OrthoDB" id="4276813at2"/>
<evidence type="ECO:0008006" key="4">
    <source>
        <dbReference type="Google" id="ProtNLM"/>
    </source>
</evidence>
<evidence type="ECO:0000256" key="1">
    <source>
        <dbReference type="SAM" id="SignalP"/>
    </source>
</evidence>
<dbReference type="KEGG" id="lab:LA76x_5047"/>
<protein>
    <recommendedName>
        <fullName evidence="4">Secreted protein</fullName>
    </recommendedName>
</protein>
<gene>
    <name evidence="2" type="ORF">LA76x_5047</name>
</gene>
<dbReference type="KEGG" id="laq:GLA29479_404"/>
<feature type="chain" id="PRO_5009798011" description="Secreted protein" evidence="1">
    <location>
        <begin position="27"/>
        <end position="187"/>
    </location>
</feature>
<keyword evidence="1" id="KW-0732">Signal</keyword>
<dbReference type="RefSeq" id="WP_057919691.1">
    <property type="nucleotide sequence ID" value="NZ_CP011129.1"/>
</dbReference>
<organism evidence="2 3">
    <name type="scientific">Lysobacter antibioticus</name>
    <dbReference type="NCBI Taxonomy" id="84531"/>
    <lineage>
        <taxon>Bacteria</taxon>
        <taxon>Pseudomonadati</taxon>
        <taxon>Pseudomonadota</taxon>
        <taxon>Gammaproteobacteria</taxon>
        <taxon>Lysobacterales</taxon>
        <taxon>Lysobacteraceae</taxon>
        <taxon>Lysobacter</taxon>
    </lineage>
</organism>
<sequence length="187" mass="20303">MRIAKKSALTLFLIGLSFVGTTAAVASDHTAQENAVSLAALPPGAQLQELKRYFRKVVGAQGDHMSGQYLPYGYDYHYKLEGTLAFTSSTWFPNSHLMYSCILPAPDPSIYADFFTSTDENCEGRTKFTAHPTLGYVSSTQIEGTVPLIRCLITTPGTGQMNHYDAVGDNCGNSNAVKEGILGYVFL</sequence>
<dbReference type="PATRIC" id="fig|84531.7.peg.402"/>
<feature type="signal peptide" evidence="1">
    <location>
        <begin position="1"/>
        <end position="26"/>
    </location>
</feature>
<dbReference type="AlphaFoldDB" id="A0A0S2DRV8"/>